<comment type="caution">
    <text evidence="13">The sequence shown here is derived from an EMBL/GenBank/DDBJ whole genome shotgun (WGS) entry which is preliminary data.</text>
</comment>
<dbReference type="Gene3D" id="3.30.1150.10">
    <property type="match status" value="1"/>
</dbReference>
<dbReference type="InterPro" id="IPR006260">
    <property type="entry name" value="TonB/TolA_C"/>
</dbReference>
<dbReference type="PROSITE" id="PS52015">
    <property type="entry name" value="TONB_CTD"/>
    <property type="match status" value="1"/>
</dbReference>
<keyword evidence="3" id="KW-0813">Transport</keyword>
<evidence type="ECO:0000256" key="5">
    <source>
        <dbReference type="ARBA" id="ARBA00022519"/>
    </source>
</evidence>
<feature type="compositionally biased region" description="Basic and acidic residues" evidence="10">
    <location>
        <begin position="49"/>
        <end position="79"/>
    </location>
</feature>
<dbReference type="PANTHER" id="PTHR33446">
    <property type="entry name" value="PROTEIN TONB-RELATED"/>
    <property type="match status" value="1"/>
</dbReference>
<protein>
    <submittedName>
        <fullName evidence="13">TonB family protein</fullName>
    </submittedName>
</protein>
<dbReference type="PANTHER" id="PTHR33446:SF2">
    <property type="entry name" value="PROTEIN TONB"/>
    <property type="match status" value="1"/>
</dbReference>
<evidence type="ECO:0000259" key="12">
    <source>
        <dbReference type="PROSITE" id="PS52015"/>
    </source>
</evidence>
<evidence type="ECO:0000256" key="3">
    <source>
        <dbReference type="ARBA" id="ARBA00022448"/>
    </source>
</evidence>
<feature type="domain" description="TonB C-terminal" evidence="12">
    <location>
        <begin position="172"/>
        <end position="258"/>
    </location>
</feature>
<comment type="subcellular location">
    <subcellularLocation>
        <location evidence="1">Cell inner membrane</location>
        <topology evidence="1">Single-pass membrane protein</topology>
        <orientation evidence="1">Periplasmic side</orientation>
    </subcellularLocation>
</comment>
<dbReference type="NCBIfam" id="TIGR01352">
    <property type="entry name" value="tonB_Cterm"/>
    <property type="match status" value="1"/>
</dbReference>
<keyword evidence="5" id="KW-0997">Cell inner membrane</keyword>
<evidence type="ECO:0000256" key="9">
    <source>
        <dbReference type="ARBA" id="ARBA00023136"/>
    </source>
</evidence>
<keyword evidence="9" id="KW-0472">Membrane</keyword>
<reference evidence="13" key="1">
    <citation type="journal article" date="2021" name="bioRxiv">
        <title>Unraveling nitrogen, sulfur and carbon metabolic pathways and microbial community transcriptional responses to substrate deprivation and toxicity stresses in a bioreactor mimicking anoxic brackish coastal sediment conditions.</title>
        <authorList>
            <person name="Martins P.D."/>
            <person name="Echeveste M.J."/>
            <person name="Arshad A."/>
            <person name="Kurth J."/>
            <person name="Ouboter H."/>
            <person name="Jetten M.S.M."/>
            <person name="Welte C.U."/>
        </authorList>
    </citation>
    <scope>NUCLEOTIDE SEQUENCE</scope>
    <source>
        <strain evidence="13">MAG_39</strain>
    </source>
</reference>
<keyword evidence="4" id="KW-1003">Cell membrane</keyword>
<dbReference type="Pfam" id="PF03544">
    <property type="entry name" value="TonB_C"/>
    <property type="match status" value="1"/>
</dbReference>
<keyword evidence="11" id="KW-0732">Signal</keyword>
<dbReference type="SUPFAM" id="SSF74653">
    <property type="entry name" value="TolA/TonB C-terminal domain"/>
    <property type="match status" value="1"/>
</dbReference>
<evidence type="ECO:0000256" key="10">
    <source>
        <dbReference type="SAM" id="MobiDB-lite"/>
    </source>
</evidence>
<evidence type="ECO:0000313" key="14">
    <source>
        <dbReference type="Proteomes" id="UP000705867"/>
    </source>
</evidence>
<keyword evidence="7" id="KW-0653">Protein transport</keyword>
<accession>A0A953M0L2</accession>
<organism evidence="13 14">
    <name type="scientific">Candidatus Nitrobium versatile</name>
    <dbReference type="NCBI Taxonomy" id="2884831"/>
    <lineage>
        <taxon>Bacteria</taxon>
        <taxon>Pseudomonadati</taxon>
        <taxon>Nitrospirota</taxon>
        <taxon>Nitrospiria</taxon>
        <taxon>Nitrospirales</taxon>
        <taxon>Nitrospiraceae</taxon>
        <taxon>Candidatus Nitrobium</taxon>
    </lineage>
</organism>
<proteinExistence type="inferred from homology"/>
<comment type="similarity">
    <text evidence="2">Belongs to the TonB family.</text>
</comment>
<evidence type="ECO:0000313" key="13">
    <source>
        <dbReference type="EMBL" id="MBZ0155340.1"/>
    </source>
</evidence>
<dbReference type="GO" id="GO:0031992">
    <property type="term" value="F:energy transducer activity"/>
    <property type="evidence" value="ECO:0007669"/>
    <property type="project" value="TreeGrafter"/>
</dbReference>
<evidence type="ECO:0000256" key="6">
    <source>
        <dbReference type="ARBA" id="ARBA00022692"/>
    </source>
</evidence>
<feature type="compositionally biased region" description="Low complexity" evidence="10">
    <location>
        <begin position="88"/>
        <end position="98"/>
    </location>
</feature>
<feature type="signal peptide" evidence="11">
    <location>
        <begin position="1"/>
        <end position="24"/>
    </location>
</feature>
<keyword evidence="8" id="KW-1133">Transmembrane helix</keyword>
<evidence type="ECO:0000256" key="4">
    <source>
        <dbReference type="ARBA" id="ARBA00022475"/>
    </source>
</evidence>
<dbReference type="GO" id="GO:0015031">
    <property type="term" value="P:protein transport"/>
    <property type="evidence" value="ECO:0007669"/>
    <property type="project" value="UniProtKB-KW"/>
</dbReference>
<evidence type="ECO:0000256" key="7">
    <source>
        <dbReference type="ARBA" id="ARBA00022927"/>
    </source>
</evidence>
<dbReference type="InterPro" id="IPR037682">
    <property type="entry name" value="TonB_C"/>
</dbReference>
<reference evidence="13" key="2">
    <citation type="submission" date="2021-08" db="EMBL/GenBank/DDBJ databases">
        <authorList>
            <person name="Dalcin Martins P."/>
        </authorList>
    </citation>
    <scope>NUCLEOTIDE SEQUENCE</scope>
    <source>
        <strain evidence="13">MAG_39</strain>
    </source>
</reference>
<dbReference type="GO" id="GO:0055085">
    <property type="term" value="P:transmembrane transport"/>
    <property type="evidence" value="ECO:0007669"/>
    <property type="project" value="InterPro"/>
</dbReference>
<keyword evidence="6" id="KW-0812">Transmembrane</keyword>
<dbReference type="GO" id="GO:0098797">
    <property type="term" value="C:plasma membrane protein complex"/>
    <property type="evidence" value="ECO:0007669"/>
    <property type="project" value="TreeGrafter"/>
</dbReference>
<feature type="region of interest" description="Disordered" evidence="10">
    <location>
        <begin position="49"/>
        <end position="163"/>
    </location>
</feature>
<dbReference type="InterPro" id="IPR051045">
    <property type="entry name" value="TonB-dependent_transducer"/>
</dbReference>
<evidence type="ECO:0000256" key="2">
    <source>
        <dbReference type="ARBA" id="ARBA00006555"/>
    </source>
</evidence>
<sequence length="258" mass="27483">MNRSFKALQLSLALHAALVIAAFAAGLFARPGRTPMVIDFTLMESPSKAEKLVRSGLIRPDREKKAGKRETKEQPEEHSPYPAPQSHAAAEARALPAPEQERIPPVSSPVPGLGGASPSAKSSTAVTGGRETASLPGRESAAGPSKGAYAERNGAGEGESMPEGMKKRYLREHFAYIRDRVIKGLSYPAVAKRKGWEGRVVLSFSVAGDGSVGTVKIVQSSGREVLDQGALEAVRRASPFPRPPVEAEVVLPVVYQLR</sequence>
<feature type="chain" id="PRO_5037591626" evidence="11">
    <location>
        <begin position="25"/>
        <end position="258"/>
    </location>
</feature>
<dbReference type="AlphaFoldDB" id="A0A953M0L2"/>
<dbReference type="EMBL" id="JAIOIV010000028">
    <property type="protein sequence ID" value="MBZ0155340.1"/>
    <property type="molecule type" value="Genomic_DNA"/>
</dbReference>
<evidence type="ECO:0000256" key="11">
    <source>
        <dbReference type="SAM" id="SignalP"/>
    </source>
</evidence>
<name>A0A953M0L2_9BACT</name>
<dbReference type="Proteomes" id="UP000705867">
    <property type="component" value="Unassembled WGS sequence"/>
</dbReference>
<evidence type="ECO:0000256" key="1">
    <source>
        <dbReference type="ARBA" id="ARBA00004383"/>
    </source>
</evidence>
<evidence type="ECO:0000256" key="8">
    <source>
        <dbReference type="ARBA" id="ARBA00022989"/>
    </source>
</evidence>
<gene>
    <name evidence="13" type="ORF">K8I29_03885</name>
</gene>